<comment type="caution">
    <text evidence="3">The sequence shown here is derived from an EMBL/GenBank/DDBJ whole genome shotgun (WGS) entry which is preliminary data.</text>
</comment>
<evidence type="ECO:0000313" key="3">
    <source>
        <dbReference type="EMBL" id="GAA0817831.1"/>
    </source>
</evidence>
<dbReference type="InterPro" id="IPR000836">
    <property type="entry name" value="PRTase_dom"/>
</dbReference>
<dbReference type="Gene3D" id="3.40.50.2020">
    <property type="match status" value="1"/>
</dbReference>
<dbReference type="PANTHER" id="PTHR47505:SF1">
    <property type="entry name" value="DNA UTILIZATION PROTEIN YHGH"/>
    <property type="match status" value="1"/>
</dbReference>
<evidence type="ECO:0000259" key="2">
    <source>
        <dbReference type="Pfam" id="PF00156"/>
    </source>
</evidence>
<feature type="domain" description="Phosphoribosyltransferase" evidence="2">
    <location>
        <begin position="180"/>
        <end position="254"/>
    </location>
</feature>
<gene>
    <name evidence="3" type="primary">gntX</name>
    <name evidence="3" type="ORF">GCM10009111_19650</name>
</gene>
<evidence type="ECO:0000313" key="4">
    <source>
        <dbReference type="Proteomes" id="UP001500021"/>
    </source>
</evidence>
<reference evidence="4" key="1">
    <citation type="journal article" date="2019" name="Int. J. Syst. Evol. Microbiol.">
        <title>The Global Catalogue of Microorganisms (GCM) 10K type strain sequencing project: providing services to taxonomists for standard genome sequencing and annotation.</title>
        <authorList>
            <consortium name="The Broad Institute Genomics Platform"/>
            <consortium name="The Broad Institute Genome Sequencing Center for Infectious Disease"/>
            <person name="Wu L."/>
            <person name="Ma J."/>
        </authorList>
    </citation>
    <scope>NUCLEOTIDE SEQUENCE [LARGE SCALE GENOMIC DNA]</scope>
    <source>
        <strain evidence="4">JCM 15608</strain>
    </source>
</reference>
<dbReference type="EMBL" id="BAAAFA010000006">
    <property type="protein sequence ID" value="GAA0817831.1"/>
    <property type="molecule type" value="Genomic_DNA"/>
</dbReference>
<proteinExistence type="inferred from homology"/>
<comment type="similarity">
    <text evidence="1">Belongs to the ComF/GntX family.</text>
</comment>
<dbReference type="RefSeq" id="WP_252738749.1">
    <property type="nucleotide sequence ID" value="NZ_BAAAFA010000006.1"/>
</dbReference>
<protein>
    <submittedName>
        <fullName evidence="3">DNA utilization protein GntX</fullName>
    </submittedName>
</protein>
<dbReference type="PANTHER" id="PTHR47505">
    <property type="entry name" value="DNA UTILIZATION PROTEIN YHGH"/>
    <property type="match status" value="1"/>
</dbReference>
<dbReference type="CDD" id="cd06223">
    <property type="entry name" value="PRTases_typeI"/>
    <property type="match status" value="1"/>
</dbReference>
<dbReference type="Pfam" id="PF00156">
    <property type="entry name" value="Pribosyltran"/>
    <property type="match status" value="1"/>
</dbReference>
<dbReference type="Proteomes" id="UP001500021">
    <property type="component" value="Unassembled WGS sequence"/>
</dbReference>
<dbReference type="SUPFAM" id="SSF53271">
    <property type="entry name" value="PRTase-like"/>
    <property type="match status" value="1"/>
</dbReference>
<evidence type="ECO:0000256" key="1">
    <source>
        <dbReference type="ARBA" id="ARBA00008007"/>
    </source>
</evidence>
<accession>A0ABP3WIQ1</accession>
<keyword evidence="4" id="KW-1185">Reference proteome</keyword>
<organism evidence="3 4">
    <name type="scientific">Colwellia asteriadis</name>
    <dbReference type="NCBI Taxonomy" id="517723"/>
    <lineage>
        <taxon>Bacteria</taxon>
        <taxon>Pseudomonadati</taxon>
        <taxon>Pseudomonadota</taxon>
        <taxon>Gammaproteobacteria</taxon>
        <taxon>Alteromonadales</taxon>
        <taxon>Colwelliaceae</taxon>
        <taxon>Colwellia</taxon>
    </lineage>
</organism>
<dbReference type="InterPro" id="IPR029057">
    <property type="entry name" value="PRTase-like"/>
</dbReference>
<sequence length="260" mass="29537">MEWQQGISTMTSRVFLSYLAKLKQQLFSLSSCDLCGLDIITENDTENDGINSKQQYLICQYCQNDLPYFKQELIHGDLLMWPAVNHALPKIKFDRLFALAPYLPPFTQWLAQLKYHGRFELGQLFAVLLAQQWQHYATEIAPEVVLSVPLHLSKWQLRGYNQAHLIAKPFAQALQLKYLPNAVSRIKKDESQMGKTGQARRKNLKNSFKLTNDFSDVKHVILIDDVVTTGTTASEISRLLKAVGVETVTVVAVCLTLPKV</sequence>
<name>A0ABP3WIQ1_9GAMM</name>
<dbReference type="InterPro" id="IPR051910">
    <property type="entry name" value="ComF/GntX_DNA_util-trans"/>
</dbReference>